<feature type="domain" description="Fungal lipase-type" evidence="1">
    <location>
        <begin position="11"/>
        <end position="66"/>
    </location>
</feature>
<evidence type="ECO:0000313" key="2">
    <source>
        <dbReference type="EMBL" id="KIH47439.1"/>
    </source>
</evidence>
<dbReference type="AlphaFoldDB" id="A0A0C2FL08"/>
<dbReference type="InterPro" id="IPR029058">
    <property type="entry name" value="AB_hydrolase_fold"/>
</dbReference>
<keyword evidence="3" id="KW-1185">Reference proteome</keyword>
<dbReference type="Gene3D" id="3.40.50.1820">
    <property type="entry name" value="alpha/beta hydrolase"/>
    <property type="match status" value="1"/>
</dbReference>
<feature type="non-terminal residue" evidence="2">
    <location>
        <position position="67"/>
    </location>
</feature>
<dbReference type="OrthoDB" id="438440at2759"/>
<dbReference type="GO" id="GO:0006629">
    <property type="term" value="P:lipid metabolic process"/>
    <property type="evidence" value="ECO:0007669"/>
    <property type="project" value="InterPro"/>
</dbReference>
<evidence type="ECO:0000259" key="1">
    <source>
        <dbReference type="Pfam" id="PF01764"/>
    </source>
</evidence>
<dbReference type="SUPFAM" id="SSF53474">
    <property type="entry name" value="alpha/beta-Hydrolases"/>
    <property type="match status" value="1"/>
</dbReference>
<dbReference type="PANTHER" id="PTHR45908:SF5">
    <property type="entry name" value="FUNGAL LIPASE-LIKE DOMAIN-CONTAINING PROTEIN"/>
    <property type="match status" value="1"/>
</dbReference>
<dbReference type="EMBL" id="KN767707">
    <property type="protein sequence ID" value="KIH47439.1"/>
    <property type="molecule type" value="Genomic_DNA"/>
</dbReference>
<accession>A0A0C2FL08</accession>
<name>A0A0C2FL08_9BILA</name>
<organism evidence="2 3">
    <name type="scientific">Ancylostoma duodenale</name>
    <dbReference type="NCBI Taxonomy" id="51022"/>
    <lineage>
        <taxon>Eukaryota</taxon>
        <taxon>Metazoa</taxon>
        <taxon>Ecdysozoa</taxon>
        <taxon>Nematoda</taxon>
        <taxon>Chromadorea</taxon>
        <taxon>Rhabditida</taxon>
        <taxon>Rhabditina</taxon>
        <taxon>Rhabditomorpha</taxon>
        <taxon>Strongyloidea</taxon>
        <taxon>Ancylostomatidae</taxon>
        <taxon>Ancylostomatinae</taxon>
        <taxon>Ancylostoma</taxon>
    </lineage>
</organism>
<evidence type="ECO:0000313" key="3">
    <source>
        <dbReference type="Proteomes" id="UP000054047"/>
    </source>
</evidence>
<dbReference type="Pfam" id="PF01764">
    <property type="entry name" value="Lipase_3"/>
    <property type="match status" value="1"/>
</dbReference>
<dbReference type="InterPro" id="IPR002921">
    <property type="entry name" value="Fungal_lipase-type"/>
</dbReference>
<dbReference type="PANTHER" id="PTHR45908">
    <property type="entry name" value="PROTEIN CBG11750-RELATED"/>
    <property type="match status" value="1"/>
</dbReference>
<protein>
    <recommendedName>
        <fullName evidence="1">Fungal lipase-type domain-containing protein</fullName>
    </recommendedName>
</protein>
<sequence>MLWPFTHLYINSDSKVIKYFKNGHNVLWPQVEQVLTNPKYANYKATFTGHSLGGALAALAAARTAKQ</sequence>
<reference evidence="2 3" key="1">
    <citation type="submission" date="2013-12" db="EMBL/GenBank/DDBJ databases">
        <title>Draft genome of the parsitic nematode Ancylostoma duodenale.</title>
        <authorList>
            <person name="Mitreva M."/>
        </authorList>
    </citation>
    <scope>NUCLEOTIDE SEQUENCE [LARGE SCALE GENOMIC DNA]</scope>
    <source>
        <strain evidence="2 3">Zhejiang</strain>
    </source>
</reference>
<dbReference type="Proteomes" id="UP000054047">
    <property type="component" value="Unassembled WGS sequence"/>
</dbReference>
<proteinExistence type="predicted"/>
<gene>
    <name evidence="2" type="ORF">ANCDUO_22501</name>
</gene>